<accession>X1BUA8</accession>
<protein>
    <submittedName>
        <fullName evidence="1">Uncharacterized protein</fullName>
    </submittedName>
</protein>
<reference evidence="1" key="1">
    <citation type="journal article" date="2014" name="Front. Microbiol.">
        <title>High frequency of phylogenetically diverse reductive dehalogenase-homologous genes in deep subseafloor sedimentary metagenomes.</title>
        <authorList>
            <person name="Kawai M."/>
            <person name="Futagami T."/>
            <person name="Toyoda A."/>
            <person name="Takaki Y."/>
            <person name="Nishi S."/>
            <person name="Hori S."/>
            <person name="Arai W."/>
            <person name="Tsubouchi T."/>
            <person name="Morono Y."/>
            <person name="Uchiyama I."/>
            <person name="Ito T."/>
            <person name="Fujiyama A."/>
            <person name="Inagaki F."/>
            <person name="Takami H."/>
        </authorList>
    </citation>
    <scope>NUCLEOTIDE SEQUENCE</scope>
    <source>
        <strain evidence="1">Expedition CK06-06</strain>
    </source>
</reference>
<name>X1BUA8_9ZZZZ</name>
<feature type="non-terminal residue" evidence="1">
    <location>
        <position position="1"/>
    </location>
</feature>
<dbReference type="AlphaFoldDB" id="X1BUA8"/>
<evidence type="ECO:0000313" key="1">
    <source>
        <dbReference type="EMBL" id="GAG84737.1"/>
    </source>
</evidence>
<organism evidence="1">
    <name type="scientific">marine sediment metagenome</name>
    <dbReference type="NCBI Taxonomy" id="412755"/>
    <lineage>
        <taxon>unclassified sequences</taxon>
        <taxon>metagenomes</taxon>
        <taxon>ecological metagenomes</taxon>
    </lineage>
</organism>
<gene>
    <name evidence="1" type="ORF">S01H4_24324</name>
</gene>
<dbReference type="EMBL" id="BART01011411">
    <property type="protein sequence ID" value="GAG84737.1"/>
    <property type="molecule type" value="Genomic_DNA"/>
</dbReference>
<proteinExistence type="predicted"/>
<comment type="caution">
    <text evidence="1">The sequence shown here is derived from an EMBL/GenBank/DDBJ whole genome shotgun (WGS) entry which is preliminary data.</text>
</comment>
<sequence length="30" mass="3704">APIDFTPDLMMIRYYTQEYIPETQWPFSHL</sequence>